<sequence length="156" mass="17234">SRALRERSGAALASETSSTLYRARVSRRGCKQSYDPASCSSNSSTPVHRGGTFTVESQSLSRTAGTVNPLPVCCRSICVGLKYRWRRGKGITGTPLAPLSVSVDFVLVALRNSLLDTNDYTDPHTFSQSHPLSIYFHLYLFINLWVSHKHKSCLIK</sequence>
<evidence type="ECO:0000313" key="1">
    <source>
        <dbReference type="EMBL" id="KAG8041918.1"/>
    </source>
</evidence>
<proteinExistence type="predicted"/>
<dbReference type="AlphaFoldDB" id="A0A8J5R9I9"/>
<organism evidence="1 2">
    <name type="scientific">Cotesia typhae</name>
    <dbReference type="NCBI Taxonomy" id="2053667"/>
    <lineage>
        <taxon>Eukaryota</taxon>
        <taxon>Metazoa</taxon>
        <taxon>Ecdysozoa</taxon>
        <taxon>Arthropoda</taxon>
        <taxon>Hexapoda</taxon>
        <taxon>Insecta</taxon>
        <taxon>Pterygota</taxon>
        <taxon>Neoptera</taxon>
        <taxon>Endopterygota</taxon>
        <taxon>Hymenoptera</taxon>
        <taxon>Apocrita</taxon>
        <taxon>Ichneumonoidea</taxon>
        <taxon>Braconidae</taxon>
        <taxon>Microgastrinae</taxon>
        <taxon>Cotesia</taxon>
    </lineage>
</organism>
<protein>
    <submittedName>
        <fullName evidence="1">Uncharacterized protein</fullName>
    </submittedName>
</protein>
<gene>
    <name evidence="1" type="ORF">G9C98_007222</name>
</gene>
<keyword evidence="2" id="KW-1185">Reference proteome</keyword>
<dbReference type="Proteomes" id="UP000729913">
    <property type="component" value="Unassembled WGS sequence"/>
</dbReference>
<comment type="caution">
    <text evidence="1">The sequence shown here is derived from an EMBL/GenBank/DDBJ whole genome shotgun (WGS) entry which is preliminary data.</text>
</comment>
<name>A0A8J5R9I9_9HYME</name>
<feature type="non-terminal residue" evidence="1">
    <location>
        <position position="1"/>
    </location>
</feature>
<dbReference type="EMBL" id="JAAOIC020000006">
    <property type="protein sequence ID" value="KAG8041918.1"/>
    <property type="molecule type" value="Genomic_DNA"/>
</dbReference>
<accession>A0A8J5R9I9</accession>
<evidence type="ECO:0000313" key="2">
    <source>
        <dbReference type="Proteomes" id="UP000729913"/>
    </source>
</evidence>
<reference evidence="1" key="1">
    <citation type="submission" date="2020-03" db="EMBL/GenBank/DDBJ databases">
        <authorList>
            <person name="Chebbi M.A."/>
            <person name="Drezen J.M."/>
        </authorList>
    </citation>
    <scope>NUCLEOTIDE SEQUENCE</scope>
    <source>
        <tissue evidence="1">Whole body</tissue>
    </source>
</reference>
<dbReference type="OrthoDB" id="10416182at2759"/>
<reference evidence="1" key="2">
    <citation type="submission" date="2021-04" db="EMBL/GenBank/DDBJ databases">
        <title>Genome-wide patterns of bracovirus chromosomal integration into multiple host tissues during parasitism.</title>
        <authorList>
            <person name="Chebbi M.A.C."/>
        </authorList>
    </citation>
    <scope>NUCLEOTIDE SEQUENCE</scope>
    <source>
        <tissue evidence="1">Whole body</tissue>
    </source>
</reference>